<dbReference type="Proteomes" id="UP000007266">
    <property type="component" value="Linkage group 3"/>
</dbReference>
<dbReference type="GO" id="GO:0006412">
    <property type="term" value="P:translation"/>
    <property type="evidence" value="ECO:0007669"/>
    <property type="project" value="InterPro"/>
</dbReference>
<evidence type="ECO:0000256" key="2">
    <source>
        <dbReference type="ARBA" id="ARBA00022980"/>
    </source>
</evidence>
<evidence type="ECO:0000313" key="6">
    <source>
        <dbReference type="Proteomes" id="UP000007266"/>
    </source>
</evidence>
<dbReference type="InterPro" id="IPR000754">
    <property type="entry name" value="Ribosomal_uS9"/>
</dbReference>
<proteinExistence type="inferred from homology"/>
<comment type="similarity">
    <text evidence="1">Belongs to the universal ribosomal protein uS9 family.</text>
</comment>
<dbReference type="PhylomeDB" id="D6WDT2"/>
<organism evidence="5 6">
    <name type="scientific">Tribolium castaneum</name>
    <name type="common">Red flour beetle</name>
    <dbReference type="NCBI Taxonomy" id="7070"/>
    <lineage>
        <taxon>Eukaryota</taxon>
        <taxon>Metazoa</taxon>
        <taxon>Ecdysozoa</taxon>
        <taxon>Arthropoda</taxon>
        <taxon>Hexapoda</taxon>
        <taxon>Insecta</taxon>
        <taxon>Pterygota</taxon>
        <taxon>Neoptera</taxon>
        <taxon>Endopterygota</taxon>
        <taxon>Coleoptera</taxon>
        <taxon>Polyphaga</taxon>
        <taxon>Cucujiformia</taxon>
        <taxon>Tenebrionidae</taxon>
        <taxon>Tenebrionidae incertae sedis</taxon>
        <taxon>Tribolium</taxon>
    </lineage>
</organism>
<dbReference type="GO" id="GO:1990904">
    <property type="term" value="C:ribonucleoprotein complex"/>
    <property type="evidence" value="ECO:0007669"/>
    <property type="project" value="UniProtKB-KW"/>
</dbReference>
<dbReference type="Pfam" id="PF00380">
    <property type="entry name" value="Ribosomal_S9"/>
    <property type="match status" value="1"/>
</dbReference>
<dbReference type="HOGENOM" id="CLU_046483_3_0_1"/>
<name>D6WDT2_TRICA</name>
<dbReference type="eggNOG" id="KOG1697">
    <property type="taxonomic scope" value="Eukaryota"/>
</dbReference>
<dbReference type="EMBL" id="KQ971323">
    <property type="protein sequence ID" value="EEZ99923.1"/>
    <property type="molecule type" value="Genomic_DNA"/>
</dbReference>
<protein>
    <submittedName>
        <fullName evidence="5">28S ribosomal protein S9, mitochondrial-like Protein</fullName>
    </submittedName>
</protein>
<gene>
    <name evidence="5" type="primary">GLEAN_02716</name>
    <name evidence="5" type="ORF">TcasGA2_TC002716</name>
</gene>
<keyword evidence="6" id="KW-1185">Reference proteome</keyword>
<dbReference type="PANTHER" id="PTHR21569:SF1">
    <property type="entry name" value="SMALL RIBOSOMAL SUBUNIT PROTEIN US9M"/>
    <property type="match status" value="1"/>
</dbReference>
<evidence type="ECO:0000313" key="5">
    <source>
        <dbReference type="EMBL" id="EEZ99923.1"/>
    </source>
</evidence>
<dbReference type="GO" id="GO:0005840">
    <property type="term" value="C:ribosome"/>
    <property type="evidence" value="ECO:0007669"/>
    <property type="project" value="UniProtKB-KW"/>
</dbReference>
<accession>D6WDT2</accession>
<sequence length="75" mass="8606">MLNKVDIEAEVEGGGPSSQAGAIRWGIAWGLRSFVDQDMIEKMRLAGLLTRDYRTKERKKPGQQGARRKFTWKKR</sequence>
<dbReference type="InterPro" id="IPR014721">
    <property type="entry name" value="Ribsml_uS5_D2-typ_fold_subgr"/>
</dbReference>
<evidence type="ECO:0000256" key="4">
    <source>
        <dbReference type="SAM" id="MobiDB-lite"/>
    </source>
</evidence>
<evidence type="ECO:0000256" key="3">
    <source>
        <dbReference type="ARBA" id="ARBA00023274"/>
    </source>
</evidence>
<keyword evidence="3" id="KW-0687">Ribonucleoprotein</keyword>
<dbReference type="AlphaFoldDB" id="D6WDT2"/>
<dbReference type="PANTHER" id="PTHR21569">
    <property type="entry name" value="RIBOSOMAL PROTEIN S9"/>
    <property type="match status" value="1"/>
</dbReference>
<dbReference type="Gene3D" id="3.30.230.10">
    <property type="match status" value="1"/>
</dbReference>
<reference evidence="5 6" key="2">
    <citation type="journal article" date="2010" name="Nucleic Acids Res.">
        <title>BeetleBase in 2010: revisions to provide comprehensive genomic information for Tribolium castaneum.</title>
        <authorList>
            <person name="Kim H.S."/>
            <person name="Murphy T."/>
            <person name="Xia J."/>
            <person name="Caragea D."/>
            <person name="Park Y."/>
            <person name="Beeman R.W."/>
            <person name="Lorenzen M.D."/>
            <person name="Butcher S."/>
            <person name="Manak J.R."/>
            <person name="Brown S.J."/>
        </authorList>
    </citation>
    <scope>GENOME REANNOTATION</scope>
    <source>
        <strain evidence="5 6">Georgia GA2</strain>
    </source>
</reference>
<evidence type="ECO:0000256" key="1">
    <source>
        <dbReference type="ARBA" id="ARBA00005251"/>
    </source>
</evidence>
<feature type="region of interest" description="Disordered" evidence="4">
    <location>
        <begin position="56"/>
        <end position="75"/>
    </location>
</feature>
<reference evidence="5 6" key="1">
    <citation type="journal article" date="2008" name="Nature">
        <title>The genome of the model beetle and pest Tribolium castaneum.</title>
        <authorList>
            <consortium name="Tribolium Genome Sequencing Consortium"/>
            <person name="Richards S."/>
            <person name="Gibbs R.A."/>
            <person name="Weinstock G.M."/>
            <person name="Brown S.J."/>
            <person name="Denell R."/>
            <person name="Beeman R.W."/>
            <person name="Gibbs R."/>
            <person name="Beeman R.W."/>
            <person name="Brown S.J."/>
            <person name="Bucher G."/>
            <person name="Friedrich M."/>
            <person name="Grimmelikhuijzen C.J."/>
            <person name="Klingler M."/>
            <person name="Lorenzen M."/>
            <person name="Richards S."/>
            <person name="Roth S."/>
            <person name="Schroder R."/>
            <person name="Tautz D."/>
            <person name="Zdobnov E.M."/>
            <person name="Muzny D."/>
            <person name="Gibbs R.A."/>
            <person name="Weinstock G.M."/>
            <person name="Attaway T."/>
            <person name="Bell S."/>
            <person name="Buhay C.J."/>
            <person name="Chandrabose M.N."/>
            <person name="Chavez D."/>
            <person name="Clerk-Blankenburg K.P."/>
            <person name="Cree A."/>
            <person name="Dao M."/>
            <person name="Davis C."/>
            <person name="Chacko J."/>
            <person name="Dinh H."/>
            <person name="Dugan-Rocha S."/>
            <person name="Fowler G."/>
            <person name="Garner T.T."/>
            <person name="Garnes J."/>
            <person name="Gnirke A."/>
            <person name="Hawes A."/>
            <person name="Hernandez J."/>
            <person name="Hines S."/>
            <person name="Holder M."/>
            <person name="Hume J."/>
            <person name="Jhangiani S.N."/>
            <person name="Joshi V."/>
            <person name="Khan Z.M."/>
            <person name="Jackson L."/>
            <person name="Kovar C."/>
            <person name="Kowis A."/>
            <person name="Lee S."/>
            <person name="Lewis L.R."/>
            <person name="Margolis J."/>
            <person name="Morgan M."/>
            <person name="Nazareth L.V."/>
            <person name="Nguyen N."/>
            <person name="Okwuonu G."/>
            <person name="Parker D."/>
            <person name="Richards S."/>
            <person name="Ruiz S.J."/>
            <person name="Santibanez J."/>
            <person name="Savard J."/>
            <person name="Scherer S.E."/>
            <person name="Schneider B."/>
            <person name="Sodergren E."/>
            <person name="Tautz D."/>
            <person name="Vattahil S."/>
            <person name="Villasana D."/>
            <person name="White C.S."/>
            <person name="Wright R."/>
            <person name="Park Y."/>
            <person name="Beeman R.W."/>
            <person name="Lord J."/>
            <person name="Oppert B."/>
            <person name="Lorenzen M."/>
            <person name="Brown S."/>
            <person name="Wang L."/>
            <person name="Savard J."/>
            <person name="Tautz D."/>
            <person name="Richards S."/>
            <person name="Weinstock G."/>
            <person name="Gibbs R.A."/>
            <person name="Liu Y."/>
            <person name="Worley K."/>
            <person name="Weinstock G."/>
            <person name="Elsik C.G."/>
            <person name="Reese J.T."/>
            <person name="Elhaik E."/>
            <person name="Landan G."/>
            <person name="Graur D."/>
            <person name="Arensburger P."/>
            <person name="Atkinson P."/>
            <person name="Beeman R.W."/>
            <person name="Beidler J."/>
            <person name="Brown S.J."/>
            <person name="Demuth J.P."/>
            <person name="Drury D.W."/>
            <person name="Du Y.Z."/>
            <person name="Fujiwara H."/>
            <person name="Lorenzen M."/>
            <person name="Maselli V."/>
            <person name="Osanai M."/>
            <person name="Park Y."/>
            <person name="Robertson H.M."/>
            <person name="Tu Z."/>
            <person name="Wang J.J."/>
            <person name="Wang S."/>
            <person name="Richards S."/>
            <person name="Song H."/>
            <person name="Zhang L."/>
            <person name="Sodergren E."/>
            <person name="Werner D."/>
            <person name="Stanke M."/>
            <person name="Morgenstern B."/>
            <person name="Solovyev V."/>
            <person name="Kosarev P."/>
            <person name="Brown G."/>
            <person name="Chen H.C."/>
            <person name="Ermolaeva O."/>
            <person name="Hlavina W."/>
            <person name="Kapustin Y."/>
            <person name="Kiryutin B."/>
            <person name="Kitts P."/>
            <person name="Maglott D."/>
            <person name="Pruitt K."/>
            <person name="Sapojnikov V."/>
            <person name="Souvorov A."/>
            <person name="Mackey A.J."/>
            <person name="Waterhouse R.M."/>
            <person name="Wyder S."/>
            <person name="Zdobnov E.M."/>
            <person name="Zdobnov E.M."/>
            <person name="Wyder S."/>
            <person name="Kriventseva E.V."/>
            <person name="Kadowaki T."/>
            <person name="Bork P."/>
            <person name="Aranda M."/>
            <person name="Bao R."/>
            <person name="Beermann A."/>
            <person name="Berns N."/>
            <person name="Bolognesi R."/>
            <person name="Bonneton F."/>
            <person name="Bopp D."/>
            <person name="Brown S.J."/>
            <person name="Bucher G."/>
            <person name="Butts T."/>
            <person name="Chaumot A."/>
            <person name="Denell R.E."/>
            <person name="Ferrier D.E."/>
            <person name="Friedrich M."/>
            <person name="Gordon C.M."/>
            <person name="Jindra M."/>
            <person name="Klingler M."/>
            <person name="Lan Q."/>
            <person name="Lattorff H.M."/>
            <person name="Laudet V."/>
            <person name="von Levetsow C."/>
            <person name="Liu Z."/>
            <person name="Lutz R."/>
            <person name="Lynch J.A."/>
            <person name="da Fonseca R.N."/>
            <person name="Posnien N."/>
            <person name="Reuter R."/>
            <person name="Roth S."/>
            <person name="Savard J."/>
            <person name="Schinko J.B."/>
            <person name="Schmitt C."/>
            <person name="Schoppmeier M."/>
            <person name="Schroder R."/>
            <person name="Shippy T.D."/>
            <person name="Simonnet F."/>
            <person name="Marques-Souza H."/>
            <person name="Tautz D."/>
            <person name="Tomoyasu Y."/>
            <person name="Trauner J."/>
            <person name="Van der Zee M."/>
            <person name="Vervoort M."/>
            <person name="Wittkopp N."/>
            <person name="Wimmer E.A."/>
            <person name="Yang X."/>
            <person name="Jones A.K."/>
            <person name="Sattelle D.B."/>
            <person name="Ebert P.R."/>
            <person name="Nelson D."/>
            <person name="Scott J.G."/>
            <person name="Beeman R.W."/>
            <person name="Muthukrishnan S."/>
            <person name="Kramer K.J."/>
            <person name="Arakane Y."/>
            <person name="Beeman R.W."/>
            <person name="Zhu Q."/>
            <person name="Hogenkamp D."/>
            <person name="Dixit R."/>
            <person name="Oppert B."/>
            <person name="Jiang H."/>
            <person name="Zou Z."/>
            <person name="Marshall J."/>
            <person name="Elpidina E."/>
            <person name="Vinokurov K."/>
            <person name="Oppert C."/>
            <person name="Zou Z."/>
            <person name="Evans J."/>
            <person name="Lu Z."/>
            <person name="Zhao P."/>
            <person name="Sumathipala N."/>
            <person name="Altincicek B."/>
            <person name="Vilcinskas A."/>
            <person name="Williams M."/>
            <person name="Hultmark D."/>
            <person name="Hetru C."/>
            <person name="Jiang H."/>
            <person name="Grimmelikhuijzen C.J."/>
            <person name="Hauser F."/>
            <person name="Cazzamali G."/>
            <person name="Williamson M."/>
            <person name="Park Y."/>
            <person name="Li B."/>
            <person name="Tanaka Y."/>
            <person name="Predel R."/>
            <person name="Neupert S."/>
            <person name="Schachtner J."/>
            <person name="Verleyen P."/>
            <person name="Raible F."/>
            <person name="Bork P."/>
            <person name="Friedrich M."/>
            <person name="Walden K.K."/>
            <person name="Robertson H.M."/>
            <person name="Angeli S."/>
            <person name="Foret S."/>
            <person name="Bucher G."/>
            <person name="Schuetz S."/>
            <person name="Maleszka R."/>
            <person name="Wimmer E.A."/>
            <person name="Beeman R.W."/>
            <person name="Lorenzen M."/>
            <person name="Tomoyasu Y."/>
            <person name="Miller S.C."/>
            <person name="Grossmann D."/>
            <person name="Bucher G."/>
        </authorList>
    </citation>
    <scope>NUCLEOTIDE SEQUENCE [LARGE SCALE GENOMIC DNA]</scope>
    <source>
        <strain evidence="5 6">Georgia GA2</strain>
    </source>
</reference>
<keyword evidence="2 5" id="KW-0689">Ribosomal protein</keyword>
<dbReference type="OMA" id="NEYFARD"/>
<dbReference type="SUPFAM" id="SSF54211">
    <property type="entry name" value="Ribosomal protein S5 domain 2-like"/>
    <property type="match status" value="1"/>
</dbReference>
<dbReference type="STRING" id="7070.D6WDT2"/>
<dbReference type="InterPro" id="IPR020568">
    <property type="entry name" value="Ribosomal_Su5_D2-typ_SF"/>
</dbReference>
<dbReference type="GO" id="GO:0003735">
    <property type="term" value="F:structural constituent of ribosome"/>
    <property type="evidence" value="ECO:0007669"/>
    <property type="project" value="InterPro"/>
</dbReference>